<protein>
    <submittedName>
        <fullName evidence="2">Protein RGF1 INDUCIBLE TRANSCRIPTION FACTOR 1</fullName>
    </submittedName>
</protein>
<organism evidence="1 2">
    <name type="scientific">Arachis duranensis</name>
    <name type="common">Wild peanut</name>
    <dbReference type="NCBI Taxonomy" id="130453"/>
    <lineage>
        <taxon>Eukaryota</taxon>
        <taxon>Viridiplantae</taxon>
        <taxon>Streptophyta</taxon>
        <taxon>Embryophyta</taxon>
        <taxon>Tracheophyta</taxon>
        <taxon>Spermatophyta</taxon>
        <taxon>Magnoliopsida</taxon>
        <taxon>eudicotyledons</taxon>
        <taxon>Gunneridae</taxon>
        <taxon>Pentapetalae</taxon>
        <taxon>rosids</taxon>
        <taxon>fabids</taxon>
        <taxon>Fabales</taxon>
        <taxon>Fabaceae</taxon>
        <taxon>Papilionoideae</taxon>
        <taxon>50 kb inversion clade</taxon>
        <taxon>dalbergioids sensu lato</taxon>
        <taxon>Dalbergieae</taxon>
        <taxon>Pterocarpus clade</taxon>
        <taxon>Arachis</taxon>
    </lineage>
</organism>
<dbReference type="KEGG" id="adu:107483742"/>
<dbReference type="PANTHER" id="PTHR31065">
    <property type="entry name" value="PLATZ TRANSCRIPTION FACTOR FAMILY PROTEIN"/>
    <property type="match status" value="1"/>
</dbReference>
<dbReference type="Pfam" id="PF04640">
    <property type="entry name" value="PLATZ"/>
    <property type="match status" value="1"/>
</dbReference>
<dbReference type="OrthoDB" id="1908108at2759"/>
<dbReference type="Proteomes" id="UP000515211">
    <property type="component" value="Chromosome 4"/>
</dbReference>
<keyword evidence="1" id="KW-1185">Reference proteome</keyword>
<gene>
    <name evidence="2" type="primary">LOC107483742</name>
</gene>
<reference evidence="2" key="2">
    <citation type="submission" date="2025-08" db="UniProtKB">
        <authorList>
            <consortium name="RefSeq"/>
        </authorList>
    </citation>
    <scope>IDENTIFICATION</scope>
    <source>
        <tissue evidence="2">Whole plant</tissue>
    </source>
</reference>
<proteinExistence type="predicted"/>
<dbReference type="PANTHER" id="PTHR31065:SF92">
    <property type="entry name" value="B BOX-TYPE DOMAIN-CONTAINING PROTEIN"/>
    <property type="match status" value="1"/>
</dbReference>
<dbReference type="RefSeq" id="XP_015959836.1">
    <property type="nucleotide sequence ID" value="XM_016104350.3"/>
</dbReference>
<evidence type="ECO:0000313" key="2">
    <source>
        <dbReference type="RefSeq" id="XP_015959836.1"/>
    </source>
</evidence>
<dbReference type="AlphaFoldDB" id="A0A6P4D1G0"/>
<dbReference type="InterPro" id="IPR006734">
    <property type="entry name" value="PLATZ"/>
</dbReference>
<evidence type="ECO:0000313" key="1">
    <source>
        <dbReference type="Proteomes" id="UP000515211"/>
    </source>
</evidence>
<name>A0A6P4D1G0_ARADU</name>
<sequence length="248" mass="27876">MMGRYRWSSWGEGGGEGKVGPAWLEGLMRETFFGGCGAHQNQRKNEKNVFCLHCCLSICPHCLPFHRLHPLLQVRRYVYHDVVRLDDLEKLIDCSNIQPYTINSAKVIFLNQRPQSRSCKGSANACFTCDRILQEPFHFCSLSCKVNYMVYEGESLSTILHRFDESDFAISQFEGLRVDGSEVIDEDSHFAPTSSYSNTTEATSNSVISCEANNTSKKNKGKATRFLPGIVLSLGNRRKGAPHRAPLS</sequence>
<reference evidence="1" key="1">
    <citation type="journal article" date="2016" name="Nat. Genet.">
        <title>The genome sequences of Arachis duranensis and Arachis ipaensis, the diploid ancestors of cultivated peanut.</title>
        <authorList>
            <person name="Bertioli D.J."/>
            <person name="Cannon S.B."/>
            <person name="Froenicke L."/>
            <person name="Huang G."/>
            <person name="Farmer A.D."/>
            <person name="Cannon E.K."/>
            <person name="Liu X."/>
            <person name="Gao D."/>
            <person name="Clevenger J."/>
            <person name="Dash S."/>
            <person name="Ren L."/>
            <person name="Moretzsohn M.C."/>
            <person name="Shirasawa K."/>
            <person name="Huang W."/>
            <person name="Vidigal B."/>
            <person name="Abernathy B."/>
            <person name="Chu Y."/>
            <person name="Niederhuth C.E."/>
            <person name="Umale P."/>
            <person name="Araujo A.C."/>
            <person name="Kozik A."/>
            <person name="Kim K.D."/>
            <person name="Burow M.D."/>
            <person name="Varshney R.K."/>
            <person name="Wang X."/>
            <person name="Zhang X."/>
            <person name="Barkley N."/>
            <person name="Guimaraes P.M."/>
            <person name="Isobe S."/>
            <person name="Guo B."/>
            <person name="Liao B."/>
            <person name="Stalker H.T."/>
            <person name="Schmitz R.J."/>
            <person name="Scheffler B.E."/>
            <person name="Leal-Bertioli S.C."/>
            <person name="Xun X."/>
            <person name="Jackson S.A."/>
            <person name="Michelmore R."/>
            <person name="Ozias-Akins P."/>
        </authorList>
    </citation>
    <scope>NUCLEOTIDE SEQUENCE [LARGE SCALE GENOMIC DNA]</scope>
    <source>
        <strain evidence="1">cv. V14167</strain>
    </source>
</reference>
<dbReference type="GeneID" id="107483742"/>
<accession>A0A6P4D1G0</accession>